<feature type="transmembrane region" description="Helical" evidence="1">
    <location>
        <begin position="144"/>
        <end position="162"/>
    </location>
</feature>
<evidence type="ECO:0000313" key="3">
    <source>
        <dbReference type="Proteomes" id="UP001159427"/>
    </source>
</evidence>
<protein>
    <submittedName>
        <fullName evidence="2">Uncharacterized protein</fullName>
    </submittedName>
</protein>
<feature type="transmembrane region" description="Helical" evidence="1">
    <location>
        <begin position="317"/>
        <end position="337"/>
    </location>
</feature>
<keyword evidence="1" id="KW-0812">Transmembrane</keyword>
<feature type="transmembrane region" description="Helical" evidence="1">
    <location>
        <begin position="456"/>
        <end position="474"/>
    </location>
</feature>
<keyword evidence="3" id="KW-1185">Reference proteome</keyword>
<dbReference type="Proteomes" id="UP001159427">
    <property type="component" value="Unassembled WGS sequence"/>
</dbReference>
<keyword evidence="1" id="KW-0472">Membrane</keyword>
<proteinExistence type="predicted"/>
<name>A0ABN8MPT3_9CNID</name>
<feature type="non-terminal residue" evidence="2">
    <location>
        <position position="528"/>
    </location>
</feature>
<accession>A0ABN8MPT3</accession>
<evidence type="ECO:0000313" key="2">
    <source>
        <dbReference type="EMBL" id="CAH3029451.1"/>
    </source>
</evidence>
<organism evidence="2 3">
    <name type="scientific">Porites evermanni</name>
    <dbReference type="NCBI Taxonomy" id="104178"/>
    <lineage>
        <taxon>Eukaryota</taxon>
        <taxon>Metazoa</taxon>
        <taxon>Cnidaria</taxon>
        <taxon>Anthozoa</taxon>
        <taxon>Hexacorallia</taxon>
        <taxon>Scleractinia</taxon>
        <taxon>Fungiina</taxon>
        <taxon>Poritidae</taxon>
        <taxon>Porites</taxon>
    </lineage>
</organism>
<reference evidence="2 3" key="1">
    <citation type="submission" date="2022-05" db="EMBL/GenBank/DDBJ databases">
        <authorList>
            <consortium name="Genoscope - CEA"/>
            <person name="William W."/>
        </authorList>
    </citation>
    <scope>NUCLEOTIDE SEQUENCE [LARGE SCALE GENOMIC DNA]</scope>
</reference>
<gene>
    <name evidence="2" type="ORF">PEVE_00036187</name>
</gene>
<dbReference type="EMBL" id="CALNXI010000572">
    <property type="protein sequence ID" value="CAH3029451.1"/>
    <property type="molecule type" value="Genomic_DNA"/>
</dbReference>
<comment type="caution">
    <text evidence="2">The sequence shown here is derived from an EMBL/GenBank/DDBJ whole genome shotgun (WGS) entry which is preliminary data.</text>
</comment>
<keyword evidence="1" id="KW-1133">Transmembrane helix</keyword>
<evidence type="ECO:0000256" key="1">
    <source>
        <dbReference type="SAM" id="Phobius"/>
    </source>
</evidence>
<feature type="transmembrane region" description="Helical" evidence="1">
    <location>
        <begin position="387"/>
        <end position="407"/>
    </location>
</feature>
<sequence>MSQTKLLSSGNLDWSEIIPYELTVSPHDRNSTITASEVIIASASGLFYFILFMVGVLGVWIKSCARLCSSQGTFFVFFIGVLIASVNVFTNSDNLEVRLYFRSSSAIVIGIAYFLFGAFLFFSVPREGEHPRTMGHQQPSMGCVIGMITLPLFLIEALLLTFTCTKETKKSFEAHDPSGELWILVITDKSVFLLQKSIQMGMYFYLRATTLVNDEYKDTAEFYFRLLSFFNLIEWIDAQVNGDNDVLLSGPIIAKLDGWLDVFIVLYKALIIDYRLLCSLLFLEHSIEIATEAADENQQNNAPTISNMTPRNQLRMCGGYMMGGLFLTAPLFCALQYLDILNIKGWVEIFAIFVNVAILIFGTCFLLSNNLEDGGNKEAPGVKTMVCCLGAVGFICWLIKGAIAAYWAATAHDRAEWDAAKFCFRGCTAAFLMYLLMKVNAKALPLQNPTSTKNHFLVPILLLGMFSMFLATLIDQYLGPFEKKLRSEIDEQSLEILLEAGPPMYLGFLIHLVLHFIVIQSRIRRRRQ</sequence>
<feature type="transmembrane region" description="Helical" evidence="1">
    <location>
        <begin position="104"/>
        <end position="124"/>
    </location>
</feature>
<feature type="transmembrane region" description="Helical" evidence="1">
    <location>
        <begin position="38"/>
        <end position="61"/>
    </location>
</feature>
<feature type="transmembrane region" description="Helical" evidence="1">
    <location>
        <begin position="73"/>
        <end position="92"/>
    </location>
</feature>
<feature type="transmembrane region" description="Helical" evidence="1">
    <location>
        <begin position="349"/>
        <end position="367"/>
    </location>
</feature>
<feature type="transmembrane region" description="Helical" evidence="1">
    <location>
        <begin position="504"/>
        <end position="523"/>
    </location>
</feature>
<feature type="transmembrane region" description="Helical" evidence="1">
    <location>
        <begin position="419"/>
        <end position="436"/>
    </location>
</feature>